<proteinExistence type="predicted"/>
<keyword evidence="3" id="KW-1185">Reference proteome</keyword>
<feature type="region of interest" description="Disordered" evidence="1">
    <location>
        <begin position="162"/>
        <end position="243"/>
    </location>
</feature>
<protein>
    <submittedName>
        <fullName evidence="2">Uncharacterized protein</fullName>
    </submittedName>
</protein>
<dbReference type="EMBL" id="CAKKNE010000005">
    <property type="protein sequence ID" value="CAH0378279.1"/>
    <property type="molecule type" value="Genomic_DNA"/>
</dbReference>
<feature type="compositionally biased region" description="Pro residues" evidence="1">
    <location>
        <begin position="178"/>
        <end position="193"/>
    </location>
</feature>
<feature type="compositionally biased region" description="Basic and acidic residues" evidence="1">
    <location>
        <begin position="225"/>
        <end position="243"/>
    </location>
</feature>
<feature type="compositionally biased region" description="Low complexity" evidence="1">
    <location>
        <begin position="41"/>
        <end position="50"/>
    </location>
</feature>
<gene>
    <name evidence="2" type="ORF">PECAL_5P27960</name>
</gene>
<feature type="compositionally biased region" description="Basic and acidic residues" evidence="1">
    <location>
        <begin position="198"/>
        <end position="213"/>
    </location>
</feature>
<feature type="compositionally biased region" description="Low complexity" evidence="1">
    <location>
        <begin position="114"/>
        <end position="131"/>
    </location>
</feature>
<accession>A0A8J2SZR1</accession>
<dbReference type="AlphaFoldDB" id="A0A8J2SZR1"/>
<feature type="compositionally biased region" description="Low complexity" evidence="1">
    <location>
        <begin position="9"/>
        <end position="19"/>
    </location>
</feature>
<evidence type="ECO:0000313" key="3">
    <source>
        <dbReference type="Proteomes" id="UP000789595"/>
    </source>
</evidence>
<reference evidence="2" key="1">
    <citation type="submission" date="2021-11" db="EMBL/GenBank/DDBJ databases">
        <authorList>
            <consortium name="Genoscope - CEA"/>
            <person name="William W."/>
        </authorList>
    </citation>
    <scope>NUCLEOTIDE SEQUENCE</scope>
</reference>
<organism evidence="2 3">
    <name type="scientific">Pelagomonas calceolata</name>
    <dbReference type="NCBI Taxonomy" id="35677"/>
    <lineage>
        <taxon>Eukaryota</taxon>
        <taxon>Sar</taxon>
        <taxon>Stramenopiles</taxon>
        <taxon>Ochrophyta</taxon>
        <taxon>Pelagophyceae</taxon>
        <taxon>Pelagomonadales</taxon>
        <taxon>Pelagomonadaceae</taxon>
        <taxon>Pelagomonas</taxon>
    </lineage>
</organism>
<name>A0A8J2SZR1_9STRA</name>
<evidence type="ECO:0000313" key="2">
    <source>
        <dbReference type="EMBL" id="CAH0378279.1"/>
    </source>
</evidence>
<feature type="region of interest" description="Disordered" evidence="1">
    <location>
        <begin position="103"/>
        <end position="142"/>
    </location>
</feature>
<sequence length="243" mass="25020">MNALAGYGSSSDSDADAPAAAPPAPAAASTPTARHDDGSSPAPAAAPTPMARHDEGLLGESESEDEAEAAAPAAVSTSGLPSAASLLDGGGTAAWLAKPAWAAAPREPDPVPARPSAAVAARAAAAAGAAREAQEGEYGHDMYERYDPARGWVGKQASNIEHDDLRGYGTHLAAAGRRPPPQQRAAPPPPPKPAAKRGSGDRSAKPTGKERVKQQRLNGQSGIGDHFRVWRSEEEMRMRQTYD</sequence>
<evidence type="ECO:0000256" key="1">
    <source>
        <dbReference type="SAM" id="MobiDB-lite"/>
    </source>
</evidence>
<feature type="compositionally biased region" description="Basic and acidic residues" evidence="1">
    <location>
        <begin position="132"/>
        <end position="142"/>
    </location>
</feature>
<comment type="caution">
    <text evidence="2">The sequence shown here is derived from an EMBL/GenBank/DDBJ whole genome shotgun (WGS) entry which is preliminary data.</text>
</comment>
<dbReference type="OrthoDB" id="543560at2759"/>
<feature type="region of interest" description="Disordered" evidence="1">
    <location>
        <begin position="1"/>
        <end position="88"/>
    </location>
</feature>
<dbReference type="Proteomes" id="UP000789595">
    <property type="component" value="Unassembled WGS sequence"/>
</dbReference>